<comment type="caution">
    <text evidence="2">The sequence shown here is derived from an EMBL/GenBank/DDBJ whole genome shotgun (WGS) entry which is preliminary data.</text>
</comment>
<dbReference type="SUPFAM" id="SSF55729">
    <property type="entry name" value="Acyl-CoA N-acyltransferases (Nat)"/>
    <property type="match status" value="1"/>
</dbReference>
<evidence type="ECO:0000313" key="3">
    <source>
        <dbReference type="Proteomes" id="UP000215563"/>
    </source>
</evidence>
<dbReference type="GO" id="GO:0016747">
    <property type="term" value="F:acyltransferase activity, transferring groups other than amino-acyl groups"/>
    <property type="evidence" value="ECO:0007669"/>
    <property type="project" value="InterPro"/>
</dbReference>
<name>A0A229RDU8_AMYAL</name>
<dbReference type="InterPro" id="IPR000182">
    <property type="entry name" value="GNAT_dom"/>
</dbReference>
<dbReference type="AlphaFoldDB" id="A0A229RDU8"/>
<dbReference type="Gene3D" id="3.40.630.30">
    <property type="match status" value="1"/>
</dbReference>
<feature type="domain" description="N-acetyltransferase" evidence="1">
    <location>
        <begin position="1"/>
        <end position="184"/>
    </location>
</feature>
<dbReference type="Proteomes" id="UP000215563">
    <property type="component" value="Unassembled WGS sequence"/>
</dbReference>
<evidence type="ECO:0000313" key="2">
    <source>
        <dbReference type="EMBL" id="OXM44808.1"/>
    </source>
</evidence>
<accession>A0A229RDU8</accession>
<dbReference type="InterPro" id="IPR016181">
    <property type="entry name" value="Acyl_CoA_acyltransferase"/>
</dbReference>
<gene>
    <name evidence="2" type="ORF">CFP75_33335</name>
</gene>
<protein>
    <submittedName>
        <fullName evidence="2">N-acetyltransferase</fullName>
    </submittedName>
</protein>
<organism evidence="2 3">
    <name type="scientific">Amycolatopsis alba DSM 44262</name>
    <dbReference type="NCBI Taxonomy" id="1125972"/>
    <lineage>
        <taxon>Bacteria</taxon>
        <taxon>Bacillati</taxon>
        <taxon>Actinomycetota</taxon>
        <taxon>Actinomycetes</taxon>
        <taxon>Pseudonocardiales</taxon>
        <taxon>Pseudonocardiaceae</taxon>
        <taxon>Amycolatopsis</taxon>
    </lineage>
</organism>
<keyword evidence="3" id="KW-1185">Reference proteome</keyword>
<reference evidence="2 3" key="1">
    <citation type="submission" date="2017-07" db="EMBL/GenBank/DDBJ databases">
        <title>Amycolatopsis alba DSM 44262 Genome sequencing and assembly.</title>
        <authorList>
            <person name="Kaur N."/>
            <person name="Mayilraj S."/>
        </authorList>
    </citation>
    <scope>NUCLEOTIDE SEQUENCE [LARGE SCALE GENOMIC DNA]</scope>
    <source>
        <strain evidence="2 3">DSM 44262</strain>
    </source>
</reference>
<dbReference type="PROSITE" id="PS51186">
    <property type="entry name" value="GNAT"/>
    <property type="match status" value="1"/>
</dbReference>
<keyword evidence="2" id="KW-0808">Transferase</keyword>
<sequence>MRLLRAGEGAAAVAIAADAGIPGFGEGDDLRAALDRSGGRIELPDLPGMTGWCFGALISGRLVGVLYACTPVDFVLSHRGEQRAWLGRSVVEIEIVAVEAGCRVGGAGTALLGHAERFLGERGVELFVAKGDAGDMPVMRWYRHRGYRVADAGQSCLLETPAGATSIDAGPAHDRRWRLAIKAPGKSVVRGVRGLRLEPNPSA</sequence>
<dbReference type="EMBL" id="NMQU01000112">
    <property type="protein sequence ID" value="OXM44808.1"/>
    <property type="molecule type" value="Genomic_DNA"/>
</dbReference>
<dbReference type="Pfam" id="PF00583">
    <property type="entry name" value="Acetyltransf_1"/>
    <property type="match status" value="1"/>
</dbReference>
<evidence type="ECO:0000259" key="1">
    <source>
        <dbReference type="PROSITE" id="PS51186"/>
    </source>
</evidence>
<proteinExistence type="predicted"/>